<name>A0A329LSK6_9BACL</name>
<proteinExistence type="predicted"/>
<sequence>MKLSDIDLVFRLHNRSDSERIVTMINRDPCHMLNGITVEAFEQLPTRIHKGSLCCYLFTLNVSIKDESRMVI</sequence>
<dbReference type="Proteomes" id="UP000250369">
    <property type="component" value="Unassembled WGS sequence"/>
</dbReference>
<gene>
    <name evidence="1" type="ORF">DQG23_38535</name>
</gene>
<protein>
    <submittedName>
        <fullName evidence="1">Uncharacterized protein</fullName>
    </submittedName>
</protein>
<evidence type="ECO:0000313" key="2">
    <source>
        <dbReference type="Proteomes" id="UP000250369"/>
    </source>
</evidence>
<comment type="caution">
    <text evidence="1">The sequence shown here is derived from an EMBL/GenBank/DDBJ whole genome shotgun (WGS) entry which is preliminary data.</text>
</comment>
<dbReference type="AlphaFoldDB" id="A0A329LSK6"/>
<evidence type="ECO:0000313" key="1">
    <source>
        <dbReference type="EMBL" id="RAV10146.1"/>
    </source>
</evidence>
<organism evidence="1 2">
    <name type="scientific">Paenibacillus contaminans</name>
    <dbReference type="NCBI Taxonomy" id="450362"/>
    <lineage>
        <taxon>Bacteria</taxon>
        <taxon>Bacillati</taxon>
        <taxon>Bacillota</taxon>
        <taxon>Bacilli</taxon>
        <taxon>Bacillales</taxon>
        <taxon>Paenibacillaceae</taxon>
        <taxon>Paenibacillus</taxon>
    </lineage>
</organism>
<reference evidence="1 2" key="1">
    <citation type="journal article" date="2009" name="Int. J. Syst. Evol. Microbiol.">
        <title>Paenibacillus contaminans sp. nov., isolated from a contaminated laboratory plate.</title>
        <authorList>
            <person name="Chou J.H."/>
            <person name="Lee J.H."/>
            <person name="Lin M.C."/>
            <person name="Chang P.S."/>
            <person name="Arun A.B."/>
            <person name="Young C.C."/>
            <person name="Chen W.M."/>
        </authorList>
    </citation>
    <scope>NUCLEOTIDE SEQUENCE [LARGE SCALE GENOMIC DNA]</scope>
    <source>
        <strain evidence="1 2">CKOBP-6</strain>
    </source>
</reference>
<dbReference type="EMBL" id="QMFB01000045">
    <property type="protein sequence ID" value="RAV10146.1"/>
    <property type="molecule type" value="Genomic_DNA"/>
</dbReference>
<accession>A0A329LSK6</accession>
<keyword evidence="2" id="KW-1185">Reference proteome</keyword>